<dbReference type="InterPro" id="IPR019844">
    <property type="entry name" value="CSD_CS"/>
</dbReference>
<dbReference type="PROSITE" id="PS51857">
    <property type="entry name" value="CSD_2"/>
    <property type="match status" value="1"/>
</dbReference>
<evidence type="ECO:0000259" key="5">
    <source>
        <dbReference type="PROSITE" id="PS51857"/>
    </source>
</evidence>
<dbReference type="PROSITE" id="PS00352">
    <property type="entry name" value="CSD_1"/>
    <property type="match status" value="1"/>
</dbReference>
<feature type="domain" description="CSD" evidence="5">
    <location>
        <begin position="47"/>
        <end position="111"/>
    </location>
</feature>
<comment type="subcellular location">
    <subcellularLocation>
        <location evidence="1 3">Cytoplasm</location>
    </subcellularLocation>
</comment>
<accession>A0A8J3BUH5</accession>
<feature type="region of interest" description="Disordered" evidence="4">
    <location>
        <begin position="1"/>
        <end position="30"/>
    </location>
</feature>
<dbReference type="GO" id="GO:0003676">
    <property type="term" value="F:nucleic acid binding"/>
    <property type="evidence" value="ECO:0007669"/>
    <property type="project" value="InterPro"/>
</dbReference>
<dbReference type="InterPro" id="IPR012340">
    <property type="entry name" value="NA-bd_OB-fold"/>
</dbReference>
<evidence type="ECO:0000256" key="1">
    <source>
        <dbReference type="ARBA" id="ARBA00004496"/>
    </source>
</evidence>
<dbReference type="Pfam" id="PF00313">
    <property type="entry name" value="CSD"/>
    <property type="match status" value="1"/>
</dbReference>
<proteinExistence type="predicted"/>
<sequence>MRGSVGAGVRVAPARGGRSGERAAPAGGGARWVVPRPGTITVRKCTVAQGTVKWFNSEKGYGFIAVDGGQDVFVHFSAIEMDGYKALDDGQRVEFEIAQGQKGPQAEKVRLLA</sequence>
<evidence type="ECO:0000256" key="2">
    <source>
        <dbReference type="ARBA" id="ARBA00022490"/>
    </source>
</evidence>
<evidence type="ECO:0000313" key="6">
    <source>
        <dbReference type="EMBL" id="GGK29465.1"/>
    </source>
</evidence>
<dbReference type="CDD" id="cd04458">
    <property type="entry name" value="CSP_CDS"/>
    <property type="match status" value="1"/>
</dbReference>
<dbReference type="PANTHER" id="PTHR11544">
    <property type="entry name" value="COLD SHOCK DOMAIN CONTAINING PROTEINS"/>
    <property type="match status" value="1"/>
</dbReference>
<organism evidence="6 7">
    <name type="scientific">Pilimelia terevasa</name>
    <dbReference type="NCBI Taxonomy" id="53372"/>
    <lineage>
        <taxon>Bacteria</taxon>
        <taxon>Bacillati</taxon>
        <taxon>Actinomycetota</taxon>
        <taxon>Actinomycetes</taxon>
        <taxon>Micromonosporales</taxon>
        <taxon>Micromonosporaceae</taxon>
        <taxon>Pilimelia</taxon>
    </lineage>
</organism>
<dbReference type="FunFam" id="2.40.50.140:FF:000006">
    <property type="entry name" value="Cold shock protein CspC"/>
    <property type="match status" value="1"/>
</dbReference>
<dbReference type="PRINTS" id="PR00050">
    <property type="entry name" value="COLDSHOCK"/>
</dbReference>
<evidence type="ECO:0000313" key="7">
    <source>
        <dbReference type="Proteomes" id="UP000662200"/>
    </source>
</evidence>
<dbReference type="Proteomes" id="UP000662200">
    <property type="component" value="Unassembled WGS sequence"/>
</dbReference>
<dbReference type="GO" id="GO:0005737">
    <property type="term" value="C:cytoplasm"/>
    <property type="evidence" value="ECO:0007669"/>
    <property type="project" value="UniProtKB-SubCell"/>
</dbReference>
<dbReference type="InterPro" id="IPR011129">
    <property type="entry name" value="CSD"/>
</dbReference>
<name>A0A8J3BUH5_9ACTN</name>
<evidence type="ECO:0000256" key="3">
    <source>
        <dbReference type="RuleBase" id="RU000408"/>
    </source>
</evidence>
<keyword evidence="2" id="KW-0963">Cytoplasm</keyword>
<dbReference type="Gene3D" id="6.20.370.130">
    <property type="match status" value="1"/>
</dbReference>
<gene>
    <name evidence="6" type="ORF">GCM10010124_22740</name>
</gene>
<dbReference type="InterPro" id="IPR002059">
    <property type="entry name" value="CSP_DNA-bd"/>
</dbReference>
<evidence type="ECO:0000256" key="4">
    <source>
        <dbReference type="SAM" id="MobiDB-lite"/>
    </source>
</evidence>
<dbReference type="SMART" id="SM00357">
    <property type="entry name" value="CSP"/>
    <property type="match status" value="1"/>
</dbReference>
<dbReference type="EMBL" id="BMQC01000007">
    <property type="protein sequence ID" value="GGK29465.1"/>
    <property type="molecule type" value="Genomic_DNA"/>
</dbReference>
<keyword evidence="7" id="KW-1185">Reference proteome</keyword>
<reference evidence="6" key="2">
    <citation type="submission" date="2020-09" db="EMBL/GenBank/DDBJ databases">
        <authorList>
            <person name="Sun Q."/>
            <person name="Ohkuma M."/>
        </authorList>
    </citation>
    <scope>NUCLEOTIDE SEQUENCE</scope>
    <source>
        <strain evidence="6">JCM 3091</strain>
    </source>
</reference>
<dbReference type="InterPro" id="IPR050181">
    <property type="entry name" value="Cold_shock_domain"/>
</dbReference>
<protein>
    <recommendedName>
        <fullName evidence="5">CSD domain-containing protein</fullName>
    </recommendedName>
</protein>
<reference evidence="6" key="1">
    <citation type="journal article" date="2014" name="Int. J. Syst. Evol. Microbiol.">
        <title>Complete genome sequence of Corynebacterium casei LMG S-19264T (=DSM 44701T), isolated from a smear-ripened cheese.</title>
        <authorList>
            <consortium name="US DOE Joint Genome Institute (JGI-PGF)"/>
            <person name="Walter F."/>
            <person name="Albersmeier A."/>
            <person name="Kalinowski J."/>
            <person name="Ruckert C."/>
        </authorList>
    </citation>
    <scope>NUCLEOTIDE SEQUENCE</scope>
    <source>
        <strain evidence="6">JCM 3091</strain>
    </source>
</reference>
<dbReference type="Gene3D" id="2.40.50.140">
    <property type="entry name" value="Nucleic acid-binding proteins"/>
    <property type="match status" value="1"/>
</dbReference>
<dbReference type="SUPFAM" id="SSF50249">
    <property type="entry name" value="Nucleic acid-binding proteins"/>
    <property type="match status" value="1"/>
</dbReference>
<dbReference type="AlphaFoldDB" id="A0A8J3BUH5"/>
<comment type="caution">
    <text evidence="6">The sequence shown here is derived from an EMBL/GenBank/DDBJ whole genome shotgun (WGS) entry which is preliminary data.</text>
</comment>
<feature type="compositionally biased region" description="Low complexity" evidence="4">
    <location>
        <begin position="1"/>
        <end position="16"/>
    </location>
</feature>